<feature type="region of interest" description="Disordered" evidence="1">
    <location>
        <begin position="20"/>
        <end position="45"/>
    </location>
</feature>
<reference evidence="2 3" key="1">
    <citation type="submission" date="2019-04" db="EMBL/GenBank/DDBJ databases">
        <title>An improved genome assembly and genetic linkage map for asparagus bean, Vigna unguiculata ssp. sesquipedialis.</title>
        <authorList>
            <person name="Xia Q."/>
            <person name="Zhang R."/>
            <person name="Dong Y."/>
        </authorList>
    </citation>
    <scope>NUCLEOTIDE SEQUENCE [LARGE SCALE GENOMIC DNA]</scope>
    <source>
        <tissue evidence="2">Leaf</tissue>
    </source>
</reference>
<protein>
    <submittedName>
        <fullName evidence="2">Uncharacterized protein</fullName>
    </submittedName>
</protein>
<keyword evidence="3" id="KW-1185">Reference proteome</keyword>
<feature type="compositionally biased region" description="Basic and acidic residues" evidence="1">
    <location>
        <begin position="20"/>
        <end position="31"/>
    </location>
</feature>
<accession>A0A4D6L564</accession>
<gene>
    <name evidence="2" type="ORF">DEO72_LG2g3984</name>
</gene>
<evidence type="ECO:0000313" key="3">
    <source>
        <dbReference type="Proteomes" id="UP000501690"/>
    </source>
</evidence>
<evidence type="ECO:0000256" key="1">
    <source>
        <dbReference type="SAM" id="MobiDB-lite"/>
    </source>
</evidence>
<evidence type="ECO:0000313" key="2">
    <source>
        <dbReference type="EMBL" id="QCD83638.1"/>
    </source>
</evidence>
<name>A0A4D6L564_VIGUN</name>
<sequence>MEKVDENLEKFGKNLEKVDKNMEVHGESQREDVEDDEPEDEVGFTMTGNQDERRKWRRFFFFI</sequence>
<proteinExistence type="predicted"/>
<organism evidence="2 3">
    <name type="scientific">Vigna unguiculata</name>
    <name type="common">Cowpea</name>
    <dbReference type="NCBI Taxonomy" id="3917"/>
    <lineage>
        <taxon>Eukaryota</taxon>
        <taxon>Viridiplantae</taxon>
        <taxon>Streptophyta</taxon>
        <taxon>Embryophyta</taxon>
        <taxon>Tracheophyta</taxon>
        <taxon>Spermatophyta</taxon>
        <taxon>Magnoliopsida</taxon>
        <taxon>eudicotyledons</taxon>
        <taxon>Gunneridae</taxon>
        <taxon>Pentapetalae</taxon>
        <taxon>rosids</taxon>
        <taxon>fabids</taxon>
        <taxon>Fabales</taxon>
        <taxon>Fabaceae</taxon>
        <taxon>Papilionoideae</taxon>
        <taxon>50 kb inversion clade</taxon>
        <taxon>NPAAA clade</taxon>
        <taxon>indigoferoid/millettioid clade</taxon>
        <taxon>Phaseoleae</taxon>
        <taxon>Vigna</taxon>
    </lineage>
</organism>
<dbReference type="AlphaFoldDB" id="A0A4D6L564"/>
<dbReference type="EMBL" id="CP039346">
    <property type="protein sequence ID" value="QCD83638.1"/>
    <property type="molecule type" value="Genomic_DNA"/>
</dbReference>
<dbReference type="Proteomes" id="UP000501690">
    <property type="component" value="Linkage Group LG2"/>
</dbReference>
<feature type="compositionally biased region" description="Acidic residues" evidence="1">
    <location>
        <begin position="32"/>
        <end position="42"/>
    </location>
</feature>